<feature type="compositionally biased region" description="Polar residues" evidence="1">
    <location>
        <begin position="9"/>
        <end position="21"/>
    </location>
</feature>
<comment type="caution">
    <text evidence="2">The sequence shown here is derived from an EMBL/GenBank/DDBJ whole genome shotgun (WGS) entry which is preliminary data.</text>
</comment>
<name>A0A4S3J252_9EURO</name>
<dbReference type="Proteomes" id="UP000308092">
    <property type="component" value="Unassembled WGS sequence"/>
</dbReference>
<dbReference type="VEuPathDB" id="FungiDB:EYZ11_011691"/>
<dbReference type="AlphaFoldDB" id="A0A4S3J252"/>
<keyword evidence="3" id="KW-1185">Reference proteome</keyword>
<protein>
    <submittedName>
        <fullName evidence="2">Uncharacterized protein</fullName>
    </submittedName>
</protein>
<evidence type="ECO:0000313" key="3">
    <source>
        <dbReference type="Proteomes" id="UP000308092"/>
    </source>
</evidence>
<organism evidence="2 3">
    <name type="scientific">Aspergillus tanneri</name>
    <dbReference type="NCBI Taxonomy" id="1220188"/>
    <lineage>
        <taxon>Eukaryota</taxon>
        <taxon>Fungi</taxon>
        <taxon>Dikarya</taxon>
        <taxon>Ascomycota</taxon>
        <taxon>Pezizomycotina</taxon>
        <taxon>Eurotiomycetes</taxon>
        <taxon>Eurotiomycetidae</taxon>
        <taxon>Eurotiales</taxon>
        <taxon>Aspergillaceae</taxon>
        <taxon>Aspergillus</taxon>
        <taxon>Aspergillus subgen. Circumdati</taxon>
    </lineage>
</organism>
<reference evidence="2 3" key="1">
    <citation type="submission" date="2019-03" db="EMBL/GenBank/DDBJ databases">
        <title>The genome sequence of a newly discovered highly antifungal drug resistant Aspergillus species, Aspergillus tanneri NIH 1004.</title>
        <authorList>
            <person name="Mounaud S."/>
            <person name="Singh I."/>
            <person name="Joardar V."/>
            <person name="Pakala S."/>
            <person name="Pakala S."/>
            <person name="Venepally P."/>
            <person name="Hoover J."/>
            <person name="Nierman W."/>
            <person name="Chung J."/>
            <person name="Losada L."/>
        </authorList>
    </citation>
    <scope>NUCLEOTIDE SEQUENCE [LARGE SCALE GENOMIC DNA]</scope>
    <source>
        <strain evidence="2 3">NIH1004</strain>
    </source>
</reference>
<accession>A0A4S3J252</accession>
<evidence type="ECO:0000256" key="1">
    <source>
        <dbReference type="SAM" id="MobiDB-lite"/>
    </source>
</evidence>
<gene>
    <name evidence="2" type="ORF">EYZ11_011691</name>
</gene>
<evidence type="ECO:0000313" key="2">
    <source>
        <dbReference type="EMBL" id="THC88860.1"/>
    </source>
</evidence>
<proteinExistence type="predicted"/>
<feature type="region of interest" description="Disordered" evidence="1">
    <location>
        <begin position="1"/>
        <end position="21"/>
    </location>
</feature>
<dbReference type="EMBL" id="SOSA01000753">
    <property type="protein sequence ID" value="THC88860.1"/>
    <property type="molecule type" value="Genomic_DNA"/>
</dbReference>
<sequence length="21" mass="2293">MHPHAYLAANSSKLGNNTETH</sequence>